<reference evidence="7" key="1">
    <citation type="journal article" date="2021" name="Nat. Commun.">
        <title>Genomic analyses provide insights into spinach domestication and the genetic basis of agronomic traits.</title>
        <authorList>
            <person name="Cai X."/>
            <person name="Sun X."/>
            <person name="Xu C."/>
            <person name="Sun H."/>
            <person name="Wang X."/>
            <person name="Ge C."/>
            <person name="Zhang Z."/>
            <person name="Wang Q."/>
            <person name="Fei Z."/>
            <person name="Jiao C."/>
            <person name="Wang Q."/>
        </authorList>
    </citation>
    <scope>NUCLEOTIDE SEQUENCE [LARGE SCALE GENOMIC DNA]</scope>
    <source>
        <strain evidence="7">cv. Varoflay</strain>
    </source>
</reference>
<dbReference type="InterPro" id="IPR058594">
    <property type="entry name" value="PB1-like_dom_pln"/>
</dbReference>
<feature type="compositionally biased region" description="Acidic residues" evidence="5">
    <location>
        <begin position="209"/>
        <end position="232"/>
    </location>
</feature>
<evidence type="ECO:0000256" key="1">
    <source>
        <dbReference type="ARBA" id="ARBA00022723"/>
    </source>
</evidence>
<dbReference type="Pfam" id="PF03108">
    <property type="entry name" value="DBD_Tnp_Mut"/>
    <property type="match status" value="1"/>
</dbReference>
<protein>
    <recommendedName>
        <fullName evidence="6">SWIM-type domain-containing protein</fullName>
    </recommendedName>
</protein>
<keyword evidence="2 4" id="KW-0863">Zinc-finger</keyword>
<dbReference type="PANTHER" id="PTHR31973">
    <property type="entry name" value="POLYPROTEIN, PUTATIVE-RELATED"/>
    <property type="match status" value="1"/>
</dbReference>
<feature type="region of interest" description="Disordered" evidence="5">
    <location>
        <begin position="197"/>
        <end position="234"/>
    </location>
</feature>
<dbReference type="SMART" id="SM00575">
    <property type="entry name" value="ZnF_PMZ"/>
    <property type="match status" value="1"/>
</dbReference>
<organism evidence="7 8">
    <name type="scientific">Spinacia oleracea</name>
    <name type="common">Spinach</name>
    <dbReference type="NCBI Taxonomy" id="3562"/>
    <lineage>
        <taxon>Eukaryota</taxon>
        <taxon>Viridiplantae</taxon>
        <taxon>Streptophyta</taxon>
        <taxon>Embryophyta</taxon>
        <taxon>Tracheophyta</taxon>
        <taxon>Spermatophyta</taxon>
        <taxon>Magnoliopsida</taxon>
        <taxon>eudicotyledons</taxon>
        <taxon>Gunneridae</taxon>
        <taxon>Pentapetalae</taxon>
        <taxon>Caryophyllales</taxon>
        <taxon>Chenopodiaceae</taxon>
        <taxon>Chenopodioideae</taxon>
        <taxon>Anserineae</taxon>
        <taxon>Spinacia</taxon>
    </lineage>
</organism>
<proteinExistence type="predicted"/>
<evidence type="ECO:0000256" key="5">
    <source>
        <dbReference type="SAM" id="MobiDB-lite"/>
    </source>
</evidence>
<dbReference type="Proteomes" id="UP000813463">
    <property type="component" value="Chromosome 4"/>
</dbReference>
<dbReference type="InterPro" id="IPR007527">
    <property type="entry name" value="Znf_SWIM"/>
</dbReference>
<gene>
    <name evidence="8" type="primary">LOC130471586</name>
</gene>
<dbReference type="InterPro" id="IPR006564">
    <property type="entry name" value="Znf_PMZ"/>
</dbReference>
<evidence type="ECO:0000313" key="8">
    <source>
        <dbReference type="RefSeq" id="XP_056697778.1"/>
    </source>
</evidence>
<reference evidence="8" key="2">
    <citation type="submission" date="2025-08" db="UniProtKB">
        <authorList>
            <consortium name="RefSeq"/>
        </authorList>
    </citation>
    <scope>IDENTIFICATION</scope>
    <source>
        <tissue evidence="8">Leaf</tissue>
    </source>
</reference>
<sequence>MEPKPCIVVHHGGCWKSNCGSMEYEGGSTTIFNDLAEDLDALYLKKLVLNLGYTNLSKLHYLDPRKTMVDGIRFLGYDHATFDPFVSLLLEYSLIHVYCEHNLNNNHEPCYIVDLGNYFHDEIYANTSTMTFTELLQHDNEDDNDFENHITPILDDGIDYDEDGSDMDDEEVVDAIEKVKQAKKTERDYEEELKQLERVAQNKRKQPDDLDSEYEDSTDLDSPDEASDEEDWTTPQETVFYVGQEFDNAEQLRKAITDYSIFHGRDVHLSTNKKNRIGADCKVQGCKWRIWASWATGKRTFQIKTHHAEHICGRKNKVTMISSSWVASTYAMEHVWCDWGLKISIWLAVKARKKGQAMILGEYREQYGLLHRYALEIFKANSNNTVVLKLDNGEFQRVYFCFEALRKGFLAGCRPFISLDGCFLKGPFGGQLLVAVGRNGNNQMFPIAWAVVEVESGDSWGWFLELLAQDLGTNDGAGYTLMGVFGGGQELRKWFWRIAKSTTENVFRENIEAFKKVFDAAANDLLKRNYSKWCRAFYTPQSCCDNIDNNMSEVFNAYILNSRHKPIITMLEDIRESIMERLFKKRDFISKKECFICPRIQKKLEENKLKSRGWSAFWDGRFKFGVREGIDQTKYVIDLRDRTCSCNAWQLSGVPCKHAIAAIWKSVEHPEQYVASCFTKLEYLKAYDYPL</sequence>
<evidence type="ECO:0000256" key="2">
    <source>
        <dbReference type="ARBA" id="ARBA00022771"/>
    </source>
</evidence>
<evidence type="ECO:0000313" key="7">
    <source>
        <dbReference type="Proteomes" id="UP000813463"/>
    </source>
</evidence>
<dbReference type="RefSeq" id="XP_056697778.1">
    <property type="nucleotide sequence ID" value="XM_056841800.1"/>
</dbReference>
<keyword evidence="1" id="KW-0479">Metal-binding</keyword>
<keyword evidence="7" id="KW-1185">Reference proteome</keyword>
<accession>A0ABM3RQ76</accession>
<dbReference type="Pfam" id="PF04434">
    <property type="entry name" value="SWIM"/>
    <property type="match status" value="1"/>
</dbReference>
<dbReference type="InterPro" id="IPR018289">
    <property type="entry name" value="MULE_transposase_dom"/>
</dbReference>
<name>A0ABM3RQ76_SPIOL</name>
<evidence type="ECO:0000259" key="6">
    <source>
        <dbReference type="PROSITE" id="PS50966"/>
    </source>
</evidence>
<feature type="domain" description="SWIM-type" evidence="6">
    <location>
        <begin position="635"/>
        <end position="667"/>
    </location>
</feature>
<evidence type="ECO:0000256" key="4">
    <source>
        <dbReference type="PROSITE-ProRule" id="PRU00325"/>
    </source>
</evidence>
<dbReference type="GeneID" id="130471586"/>
<dbReference type="Pfam" id="PF10551">
    <property type="entry name" value="MULE"/>
    <property type="match status" value="1"/>
</dbReference>
<keyword evidence="3" id="KW-0862">Zinc</keyword>
<dbReference type="InterPro" id="IPR004332">
    <property type="entry name" value="Transposase_MuDR"/>
</dbReference>
<dbReference type="PANTHER" id="PTHR31973:SF197">
    <property type="entry name" value="SWIM-TYPE DOMAIN-CONTAINING PROTEIN"/>
    <property type="match status" value="1"/>
</dbReference>
<dbReference type="PROSITE" id="PS50966">
    <property type="entry name" value="ZF_SWIM"/>
    <property type="match status" value="1"/>
</dbReference>
<evidence type="ECO:0000256" key="3">
    <source>
        <dbReference type="ARBA" id="ARBA00022833"/>
    </source>
</evidence>
<dbReference type="Pfam" id="PF26130">
    <property type="entry name" value="PB1-like"/>
    <property type="match status" value="1"/>
</dbReference>